<evidence type="ECO:0000313" key="6">
    <source>
        <dbReference type="Proteomes" id="UP001201812"/>
    </source>
</evidence>
<dbReference type="EMBL" id="JAKKPZ010000014">
    <property type="protein sequence ID" value="KAI1713846.1"/>
    <property type="molecule type" value="Genomic_DNA"/>
</dbReference>
<dbReference type="Pfam" id="PF13873">
    <property type="entry name" value="Myb_DNA-bind_5"/>
    <property type="match status" value="1"/>
</dbReference>
<dbReference type="Proteomes" id="UP001201812">
    <property type="component" value="Unassembled WGS sequence"/>
</dbReference>
<dbReference type="InterPro" id="IPR028002">
    <property type="entry name" value="Myb_DNA-bind_5"/>
</dbReference>
<keyword evidence="6" id="KW-1185">Reference proteome</keyword>
<sequence length="330" mass="37536">MSQITKRRQLAPRTSEDEALFIATQYKKNRSLLEAKLANSINGGRALRQLMLDRVAEELSAKFSVAKRSRKYVEQKLRDMKKEARKCFRHDRMAHASSSHHRMPSEAIHIMMTILREDGFGSISLNTTSDEFKVLDQNDHSSPRMPENQQELEAASISSSSFFEDFSKANLDMTENPMSFPSNSPVSNTFLTCQPFYYPSFMNPTRLLKQVSSETEQNRRNDIPFLISHANMEEEFRSKPLSGFQSSNFTNLFVNAMSTSSLLFPQNAQGISLKARKGNIGRNKCKQASNDLTPLNQLQRALLMEEINAAKAFASLCEQVKLSVEIMRRS</sequence>
<protein>
    <recommendedName>
        <fullName evidence="2">Regulatory protein zeste</fullName>
    </recommendedName>
</protein>
<dbReference type="AlphaFoldDB" id="A0AAD4N788"/>
<comment type="caution">
    <text evidence="5">The sequence shown here is derived from an EMBL/GenBank/DDBJ whole genome shotgun (WGS) entry which is preliminary data.</text>
</comment>
<reference evidence="5" key="1">
    <citation type="submission" date="2022-01" db="EMBL/GenBank/DDBJ databases">
        <title>Genome Sequence Resource for Two Populations of Ditylenchus destructor, the Migratory Endoparasitic Phytonematode.</title>
        <authorList>
            <person name="Zhang H."/>
            <person name="Lin R."/>
            <person name="Xie B."/>
        </authorList>
    </citation>
    <scope>NUCLEOTIDE SEQUENCE</scope>
    <source>
        <strain evidence="5">BazhouSP</strain>
    </source>
</reference>
<proteinExistence type="predicted"/>
<evidence type="ECO:0000256" key="2">
    <source>
        <dbReference type="ARBA" id="ARBA00016807"/>
    </source>
</evidence>
<comment type="function">
    <text evidence="3">Involved in transvection phenomena (= synapsis-dependent gene expression), where the synaptic pairing of chromosomes carrying genes with which zeste interacts influences the expression of these genes. Zeste binds to DNA and stimulates transcription from a nearby promoter.</text>
</comment>
<evidence type="ECO:0000313" key="5">
    <source>
        <dbReference type="EMBL" id="KAI1713846.1"/>
    </source>
</evidence>
<name>A0AAD4N788_9BILA</name>
<organism evidence="5 6">
    <name type="scientific">Ditylenchus destructor</name>
    <dbReference type="NCBI Taxonomy" id="166010"/>
    <lineage>
        <taxon>Eukaryota</taxon>
        <taxon>Metazoa</taxon>
        <taxon>Ecdysozoa</taxon>
        <taxon>Nematoda</taxon>
        <taxon>Chromadorea</taxon>
        <taxon>Rhabditida</taxon>
        <taxon>Tylenchina</taxon>
        <taxon>Tylenchomorpha</taxon>
        <taxon>Sphaerularioidea</taxon>
        <taxon>Anguinidae</taxon>
        <taxon>Anguininae</taxon>
        <taxon>Ditylenchus</taxon>
    </lineage>
</organism>
<accession>A0AAD4N788</accession>
<gene>
    <name evidence="5" type="ORF">DdX_08728</name>
</gene>
<evidence type="ECO:0000256" key="1">
    <source>
        <dbReference type="ARBA" id="ARBA00011764"/>
    </source>
</evidence>
<feature type="domain" description="Myb/SANT-like DNA-binding" evidence="4">
    <location>
        <begin position="12"/>
        <end position="87"/>
    </location>
</feature>
<evidence type="ECO:0000259" key="4">
    <source>
        <dbReference type="Pfam" id="PF13873"/>
    </source>
</evidence>
<evidence type="ECO:0000256" key="3">
    <source>
        <dbReference type="ARBA" id="ARBA00025466"/>
    </source>
</evidence>
<comment type="subunit">
    <text evidence="1">Self-associates forming complexes of several hundred monomers.</text>
</comment>